<proteinExistence type="predicted"/>
<sequence length="167" mass="18361">MALTQQLARVSPQYLDWRREAAASAPDGDPRWDPPEEDTLDLGWSVWELLAFYRWMQPDSRHIGILERSIRGDLNDPVAFLDHPEVYNGFDGPPALLAPAAVTEVARALAAMKIDSLLETLPAYREAGGFSAFAGDPGAYLAEHFALLQSFYGIASLQGMAVVGWVD</sequence>
<organism evidence="1 2">
    <name type="scientific">Streptomyces viridiviolaceus</name>
    <dbReference type="NCBI Taxonomy" id="68282"/>
    <lineage>
        <taxon>Bacteria</taxon>
        <taxon>Bacillati</taxon>
        <taxon>Actinomycetota</taxon>
        <taxon>Actinomycetes</taxon>
        <taxon>Kitasatosporales</taxon>
        <taxon>Streptomycetaceae</taxon>
        <taxon>Streptomyces</taxon>
    </lineage>
</organism>
<protein>
    <submittedName>
        <fullName evidence="1">DUF1877 domain-containing protein</fullName>
    </submittedName>
</protein>
<reference evidence="2" key="1">
    <citation type="journal article" date="2019" name="Int. J. Syst. Evol. Microbiol.">
        <title>The Global Catalogue of Microorganisms (GCM) 10K type strain sequencing project: providing services to taxonomists for standard genome sequencing and annotation.</title>
        <authorList>
            <consortium name="The Broad Institute Genomics Platform"/>
            <consortium name="The Broad Institute Genome Sequencing Center for Infectious Disease"/>
            <person name="Wu L."/>
            <person name="Ma J."/>
        </authorList>
    </citation>
    <scope>NUCLEOTIDE SEQUENCE [LARGE SCALE GENOMIC DNA]</scope>
    <source>
        <strain evidence="2">JCM 4855</strain>
    </source>
</reference>
<dbReference type="InterPro" id="IPR035944">
    <property type="entry name" value="YfbM-like_sf"/>
</dbReference>
<name>A0ABW2DY52_9ACTN</name>
<dbReference type="RefSeq" id="WP_189880748.1">
    <property type="nucleotide sequence ID" value="NZ_BMWA01000049.1"/>
</dbReference>
<evidence type="ECO:0000313" key="1">
    <source>
        <dbReference type="EMBL" id="MFC7011218.1"/>
    </source>
</evidence>
<comment type="caution">
    <text evidence="1">The sequence shown here is derived from an EMBL/GenBank/DDBJ whole genome shotgun (WGS) entry which is preliminary data.</text>
</comment>
<evidence type="ECO:0000313" key="2">
    <source>
        <dbReference type="Proteomes" id="UP001596409"/>
    </source>
</evidence>
<dbReference type="Gene3D" id="3.40.1760.10">
    <property type="entry name" value="YfbM-like super family"/>
    <property type="match status" value="1"/>
</dbReference>
<dbReference type="Proteomes" id="UP001596409">
    <property type="component" value="Unassembled WGS sequence"/>
</dbReference>
<keyword evidence="2" id="KW-1185">Reference proteome</keyword>
<dbReference type="EMBL" id="JBHSYM010000009">
    <property type="protein sequence ID" value="MFC7011218.1"/>
    <property type="molecule type" value="Genomic_DNA"/>
</dbReference>
<accession>A0ABW2DY52</accession>
<gene>
    <name evidence="1" type="ORF">ACFQMH_05725</name>
</gene>